<dbReference type="Gene3D" id="1.20.120.1780">
    <property type="entry name" value="UbiA prenyltransferase"/>
    <property type="match status" value="1"/>
</dbReference>
<keyword evidence="11" id="KW-1185">Reference proteome</keyword>
<comment type="similarity">
    <text evidence="3 8">Belongs to the UbiA prenyltransferase family.</text>
</comment>
<dbReference type="EMBL" id="JBBJCI010000037">
    <property type="protein sequence ID" value="KAK7250256.1"/>
    <property type="molecule type" value="Genomic_DNA"/>
</dbReference>
<name>A0ABR1GA93_AURAN</name>
<dbReference type="CDD" id="cd13959">
    <property type="entry name" value="PT_UbiA_COQ2"/>
    <property type="match status" value="1"/>
</dbReference>
<dbReference type="EC" id="2.5.1.39" evidence="8"/>
<comment type="catalytic activity">
    <reaction evidence="8">
        <text>an all-trans-polyprenyl diphosphate + 4-hydroxybenzoate = a 4-hydroxy-3-(all-trans-polyprenyl)benzoate + diphosphate</text>
        <dbReference type="Rhea" id="RHEA:44504"/>
        <dbReference type="Rhea" id="RHEA-COMP:9514"/>
        <dbReference type="Rhea" id="RHEA-COMP:9564"/>
        <dbReference type="ChEBI" id="CHEBI:17879"/>
        <dbReference type="ChEBI" id="CHEBI:33019"/>
        <dbReference type="ChEBI" id="CHEBI:58914"/>
        <dbReference type="ChEBI" id="CHEBI:78396"/>
        <dbReference type="EC" id="2.5.1.39"/>
    </reaction>
</comment>
<evidence type="ECO:0000256" key="2">
    <source>
        <dbReference type="ARBA" id="ARBA00004141"/>
    </source>
</evidence>
<organism evidence="10 11">
    <name type="scientific">Aureococcus anophagefferens</name>
    <name type="common">Harmful bloom alga</name>
    <dbReference type="NCBI Taxonomy" id="44056"/>
    <lineage>
        <taxon>Eukaryota</taxon>
        <taxon>Sar</taxon>
        <taxon>Stramenopiles</taxon>
        <taxon>Ochrophyta</taxon>
        <taxon>Pelagophyceae</taxon>
        <taxon>Pelagomonadales</taxon>
        <taxon>Pelagomonadaceae</taxon>
        <taxon>Aureococcus</taxon>
    </lineage>
</organism>
<dbReference type="HAMAP" id="MF_01635">
    <property type="entry name" value="UbiA"/>
    <property type="match status" value="1"/>
</dbReference>
<dbReference type="InterPro" id="IPR006370">
    <property type="entry name" value="HB_polyprenyltransferase-like"/>
</dbReference>
<reference evidence="10 11" key="1">
    <citation type="submission" date="2024-03" db="EMBL/GenBank/DDBJ databases">
        <title>Aureococcus anophagefferens CCMP1851 and Kratosvirus quantuckense: Draft genome of a second virus-susceptible host strain in the model system.</title>
        <authorList>
            <person name="Chase E."/>
            <person name="Truchon A.R."/>
            <person name="Schepens W."/>
            <person name="Wilhelm S.W."/>
        </authorList>
    </citation>
    <scope>NUCLEOTIDE SEQUENCE [LARGE SCALE GENOMIC DNA]</scope>
    <source>
        <strain evidence="10 11">CCMP1851</strain>
    </source>
</reference>
<keyword evidence="8" id="KW-0831">Ubiquinone biosynthesis</keyword>
<comment type="subcellular location">
    <subcellularLocation>
        <location evidence="2">Membrane</location>
        <topology evidence="2">Multi-pass membrane protein</topology>
    </subcellularLocation>
    <subcellularLocation>
        <location evidence="8">Mitochondrion inner membrane</location>
        <topology evidence="8">Multi-pass membrane protein</topology>
        <orientation evidence="8">Matrix side</orientation>
    </subcellularLocation>
</comment>
<gene>
    <name evidence="10" type="primary">COQ2</name>
    <name evidence="10" type="ORF">SO694_00007150</name>
</gene>
<evidence type="ECO:0000256" key="7">
    <source>
        <dbReference type="ARBA" id="ARBA00023136"/>
    </source>
</evidence>
<keyword evidence="6 8" id="KW-1133">Transmembrane helix</keyword>
<dbReference type="NCBIfam" id="TIGR01474">
    <property type="entry name" value="ubiA_proteo"/>
    <property type="match status" value="1"/>
</dbReference>
<keyword evidence="7 8" id="KW-0472">Membrane</keyword>
<evidence type="ECO:0000256" key="9">
    <source>
        <dbReference type="SAM" id="MobiDB-lite"/>
    </source>
</evidence>
<proteinExistence type="inferred from homology"/>
<accession>A0ABR1GA93</accession>
<comment type="function">
    <text evidence="8">Catalyzes the prenylation of para-hydroxybenzoate (PHB) with an all-trans polyprenyl group. Mediates the second step in the final reaction sequence of coenzyme Q (CoQ) biosynthesis, which is the condensation of the polyisoprenoid side chain with PHB, generating the first membrane-bound Q intermediate.</text>
</comment>
<keyword evidence="8" id="KW-0999">Mitochondrion inner membrane</keyword>
<evidence type="ECO:0000256" key="5">
    <source>
        <dbReference type="ARBA" id="ARBA00022692"/>
    </source>
</evidence>
<evidence type="ECO:0000256" key="3">
    <source>
        <dbReference type="ARBA" id="ARBA00005985"/>
    </source>
</evidence>
<comment type="caution">
    <text evidence="10">The sequence shown here is derived from an EMBL/GenBank/DDBJ whole genome shotgun (WGS) entry which is preliminary data.</text>
</comment>
<dbReference type="Gene3D" id="1.10.357.140">
    <property type="entry name" value="UbiA prenyltransferase"/>
    <property type="match status" value="1"/>
</dbReference>
<keyword evidence="8" id="KW-0496">Mitochondrion</keyword>
<sequence length="375" mass="38586">MMLVARRALQRSQRRTISLAARPPHRATALAATHNFLHHHSAPSAPRPPNARTLTTEKPQEPEPPRSKLAAFAALARVDAPAGTLLLYWPGAWSIALAAPPAAAPDASLLALFGVGAFVMRGAGCTINDIWDRDVDGAVARTRRRPLASGELGAPEAAAFLAGQEKGDATFLAAQLCLGLGVLSQLNWASVQLGAASVPLVLAYPLAKRVTMMPQVALALTFNWGALLGYCAATGHVDYAVCLPLYGGCAAWTLLYDTLYAHQDKRDDAKLGLGSSALALGDASTPPFLRACGAAAVGGLAAAGCNAGLGDVAAAWPFYASLAVFASHLAWQVETADLGDPENLAARFKSNAAVAPVVLLGIAAATANLPPGAAA</sequence>
<keyword evidence="8" id="KW-0414">Isoprene biosynthesis</keyword>
<keyword evidence="4 8" id="KW-0808">Transferase</keyword>
<evidence type="ECO:0000256" key="1">
    <source>
        <dbReference type="ARBA" id="ARBA00001946"/>
    </source>
</evidence>
<dbReference type="Proteomes" id="UP001363151">
    <property type="component" value="Unassembled WGS sequence"/>
</dbReference>
<dbReference type="InterPro" id="IPR000537">
    <property type="entry name" value="UbiA_prenyltransferase"/>
</dbReference>
<dbReference type="PANTHER" id="PTHR11048:SF28">
    <property type="entry name" value="4-HYDROXYBENZOATE POLYPRENYLTRANSFERASE, MITOCHONDRIAL"/>
    <property type="match status" value="1"/>
</dbReference>
<comment type="cofactor">
    <cofactor evidence="1 8">
        <name>Mg(2+)</name>
        <dbReference type="ChEBI" id="CHEBI:18420"/>
    </cofactor>
</comment>
<evidence type="ECO:0000313" key="11">
    <source>
        <dbReference type="Proteomes" id="UP001363151"/>
    </source>
</evidence>
<protein>
    <recommendedName>
        <fullName evidence="8">4-hydroxybenzoate polyprenyltransferase, mitochondrial</fullName>
        <shortName evidence="8">4-HB polyprenyltransferase</shortName>
        <ecNumber evidence="8">2.5.1.39</ecNumber>
    </recommendedName>
    <alternativeName>
        <fullName evidence="8">Para-hydroxybenzoate--polyprenyltransferase</fullName>
        <shortName evidence="8">PHB:PPT</shortName>
        <shortName evidence="8">PHB:polyprenyltransferase</shortName>
    </alternativeName>
</protein>
<dbReference type="InterPro" id="IPR044878">
    <property type="entry name" value="UbiA_sf"/>
</dbReference>
<evidence type="ECO:0000256" key="4">
    <source>
        <dbReference type="ARBA" id="ARBA00022679"/>
    </source>
</evidence>
<evidence type="ECO:0000313" key="10">
    <source>
        <dbReference type="EMBL" id="KAK7250256.1"/>
    </source>
</evidence>
<feature type="region of interest" description="Disordered" evidence="9">
    <location>
        <begin position="39"/>
        <end position="66"/>
    </location>
</feature>
<dbReference type="InterPro" id="IPR039653">
    <property type="entry name" value="Prenyltransferase"/>
</dbReference>
<evidence type="ECO:0000256" key="6">
    <source>
        <dbReference type="ARBA" id="ARBA00022989"/>
    </source>
</evidence>
<keyword evidence="5 8" id="KW-0812">Transmembrane</keyword>
<comment type="pathway">
    <text evidence="8">Cofactor biosynthesis; ubiquinone biosynthesis.</text>
</comment>
<evidence type="ECO:0000256" key="8">
    <source>
        <dbReference type="HAMAP-Rule" id="MF_03189"/>
    </source>
</evidence>
<dbReference type="PANTHER" id="PTHR11048">
    <property type="entry name" value="PRENYLTRANSFERASES"/>
    <property type="match status" value="1"/>
</dbReference>
<dbReference type="Pfam" id="PF01040">
    <property type="entry name" value="UbiA"/>
    <property type="match status" value="1"/>
</dbReference>